<keyword evidence="2" id="KW-1133">Transmembrane helix</keyword>
<proteinExistence type="predicted"/>
<dbReference type="PANTHER" id="PTHR11319:SF35">
    <property type="entry name" value="OUTER MEMBRANE PROTEIN PMPC-RELATED"/>
    <property type="match status" value="1"/>
</dbReference>
<keyword evidence="2" id="KW-0472">Membrane</keyword>
<dbReference type="PANTHER" id="PTHR11319">
    <property type="entry name" value="G PROTEIN-COUPLED RECEPTOR-RELATED"/>
    <property type="match status" value="1"/>
</dbReference>
<keyword evidence="2" id="KW-0812">Transmembrane</keyword>
<sequence length="1569" mass="161615">MLDARALAAGPGGGLLPPELHGVRECSGDYDCWACAEAECGAADGCEWLGDYCAEACGAGKCHVCGEDECEAGAATSRRLRPLRRRDDDFRPKLCVEAARRRTATFASRTTATPRTAACATRACASRPDCSRPLLGLRDGEACAAAGCAVVEDADGADLCVDPRCDDCESCGEGACRASETCELYEGDPALLGAPRARARPDACVPYYACGNCDEDLCAVGYVPGCKLSEDATRCEADDAALACSNASTARVRRAGAACDALLLCSTTPFGTCAQDLSFLEDGMGPCRAELCELCPVPQLCDAAPGACRARATSAPPTSRPGSSRPLLADACYACDVAACAATPGCAYDDQTGACGFDCGADGGGVVFESDAALLRARAQPGAWQDRALAVFDGAAALVAAGEKRTSAHVRDDLCLGDGCYRVDRAGFRDTFSLPASPAWSGDVALGCEAPFAAASPAPSAALPEPSARFERVRDALAGSSETTALLDGDVDAPEALEVAPLNAGYPGAMLPRALFGGGGEAALANAALGLELDAAAPRAGAVGPPHRLLFLTPMAALTVLRATLAGGDVGDDEGGGCVYVSAAATATAAASTEPRADGAPEIADCGAGDRGGGVFLAAGDVLVVDDGAVRNCDAPYGGGVAGERDASASRCRFVAVLDVSTAAVGCGLADSTLCDAVDLVESDRWALLGDADDVDGGGTASAFDATSEGWRGARLRLAFPMDDADDLVLDVPSGSHANARTFRLREDGAPGLPLFEANAAVDGGALHLADASSAFLGVKFADNQGGAGGAVHAGRLAAFVANNSLLQGNAAAEGGALYGGAMSSLSLTTSLASGNAAPLPARSRARGGPRRRVAAILKSNTVDGDVATPLAAGGGAVALFDANVAHGGGGALAALGGSAPATVSGDCRDAAVFADWRRTTETCLPTAFLGITGVTCDAWAVEGTKACEGGDKVFDCAGCACSFALDDEESKARYFRDHAGRRGARPRRPAAAALRRFDFCLPPGKVQVRAFDDFGQSWFGGSFSVRVKGGEMVAGPPVAEFSSAPLTIAVGLDRATQFVANEATAGGGGALYADAASTVVATDGSTVVVAGGANLTGFSGGKATRTGTLARRARCPRDADCAFDGGGNGTAPPGADLRPRRGYWRSTPFSSNVAKCKFEFHCKGGVDLWAKTRPRRPGDRAGALCAFCEAGFVHDRFDGSCVDCRGAKKRSLRVAVVFVGLGLFFGRSSRDFYGDLWPQAKQLIAFWQICGSLQRTFDVLRFPRLFRAFALAVSAVSLNFYAALPGLCREADHVDELVGTTLWPLAASGAILVAHAAKTRRAAAARARARLSMGLFLLLAYVVVASCAAVAFATFDCDDHFARSDGEPRSSPYLDASFLRIDYRVDCASKRYARARAYAGLMIAVYPVGVPLLCFVLLWRKRDDVDPPGGAKRRFARAPRPTAATTTTTGGPRANPGDGLRVPAPARNDGCNHLAFLFAEYAPARWWFEPVDMLRRIVMTCLLPAIGDGDTVRAAAACARAALALGFAWVYAVADPHVRAATKRFALAMHGALVVVLLLVLVLFNEQF</sequence>
<dbReference type="EMBL" id="JBBJCI010000032">
    <property type="protein sequence ID" value="KAK7254119.1"/>
    <property type="molecule type" value="Genomic_DNA"/>
</dbReference>
<dbReference type="Proteomes" id="UP001363151">
    <property type="component" value="Unassembled WGS sequence"/>
</dbReference>
<feature type="transmembrane region" description="Helical" evidence="2">
    <location>
        <begin position="1546"/>
        <end position="1565"/>
    </location>
</feature>
<feature type="transmembrane region" description="Helical" evidence="2">
    <location>
        <begin position="1399"/>
        <end position="1420"/>
    </location>
</feature>
<comment type="caution">
    <text evidence="3">The sequence shown here is derived from an EMBL/GenBank/DDBJ whole genome shotgun (WGS) entry which is preliminary data.</text>
</comment>
<organism evidence="3 4">
    <name type="scientific">Aureococcus anophagefferens</name>
    <name type="common">Harmful bloom alga</name>
    <dbReference type="NCBI Taxonomy" id="44056"/>
    <lineage>
        <taxon>Eukaryota</taxon>
        <taxon>Sar</taxon>
        <taxon>Stramenopiles</taxon>
        <taxon>Ochrophyta</taxon>
        <taxon>Pelagophyceae</taxon>
        <taxon>Pelagomonadales</taxon>
        <taxon>Pelagomonadaceae</taxon>
        <taxon>Aureococcus</taxon>
    </lineage>
</organism>
<reference evidence="3 4" key="1">
    <citation type="submission" date="2024-03" db="EMBL/GenBank/DDBJ databases">
        <title>Aureococcus anophagefferens CCMP1851 and Kratosvirus quantuckense: Draft genome of a second virus-susceptible host strain in the model system.</title>
        <authorList>
            <person name="Chase E."/>
            <person name="Truchon A.R."/>
            <person name="Schepens W."/>
            <person name="Wilhelm S.W."/>
        </authorList>
    </citation>
    <scope>NUCLEOTIDE SEQUENCE [LARGE SCALE GENOMIC DNA]</scope>
    <source>
        <strain evidence="3 4">CCMP1851</strain>
    </source>
</reference>
<feature type="transmembrane region" description="Helical" evidence="2">
    <location>
        <begin position="1266"/>
        <end position="1285"/>
    </location>
</feature>
<name>A0ABR1GDN7_AURAN</name>
<evidence type="ECO:0000256" key="1">
    <source>
        <dbReference type="SAM" id="MobiDB-lite"/>
    </source>
</evidence>
<evidence type="ECO:0008006" key="5">
    <source>
        <dbReference type="Google" id="ProtNLM"/>
    </source>
</evidence>
<keyword evidence="4" id="KW-1185">Reference proteome</keyword>
<feature type="region of interest" description="Disordered" evidence="1">
    <location>
        <begin position="1431"/>
        <end position="1458"/>
    </location>
</feature>
<evidence type="ECO:0000256" key="2">
    <source>
        <dbReference type="SAM" id="Phobius"/>
    </source>
</evidence>
<protein>
    <recommendedName>
        <fullName evidence="5">TNFR-Cys domain-containing protein</fullName>
    </recommendedName>
</protein>
<accession>A0ABR1GDN7</accession>
<evidence type="ECO:0000313" key="3">
    <source>
        <dbReference type="EMBL" id="KAK7254119.1"/>
    </source>
</evidence>
<gene>
    <name evidence="3" type="ORF">SO694_00008254</name>
</gene>
<feature type="compositionally biased region" description="Low complexity" evidence="1">
    <location>
        <begin position="1439"/>
        <end position="1458"/>
    </location>
</feature>
<feature type="transmembrane region" description="Helical" evidence="2">
    <location>
        <begin position="1297"/>
        <end position="1315"/>
    </location>
</feature>
<evidence type="ECO:0000313" key="4">
    <source>
        <dbReference type="Proteomes" id="UP001363151"/>
    </source>
</evidence>
<feature type="transmembrane region" description="Helical" evidence="2">
    <location>
        <begin position="1336"/>
        <end position="1356"/>
    </location>
</feature>